<accession>A0AA95BSL0</accession>
<evidence type="ECO:0000313" key="2">
    <source>
        <dbReference type="Proteomes" id="UP001060018"/>
    </source>
</evidence>
<dbReference type="EMBL" id="CP102487">
    <property type="protein sequence ID" value="UUX60179.1"/>
    <property type="molecule type" value="Genomic_DNA"/>
</dbReference>
<name>A0AA95BSL0_9MICC</name>
<evidence type="ECO:0008006" key="3">
    <source>
        <dbReference type="Google" id="ProtNLM"/>
    </source>
</evidence>
<dbReference type="RefSeq" id="WP_257746164.1">
    <property type="nucleotide sequence ID" value="NZ_CP102487.1"/>
</dbReference>
<protein>
    <recommendedName>
        <fullName evidence="3">Minor tail protein</fullName>
    </recommendedName>
</protein>
<sequence length="220" mass="23933">MDKPAGGRYFGAAASTHSTFVFDVIIEGTTTAEVAQRRDQFVEMLDPERGPRDLVVEIDTAWKYLEVMVSTGIQWGRMVWERGTGFVLRADVAFETVGTPEARQVTPAVVSFASSTSYTLSLGNTASYPTIEFPSGAQATVTIGSFQVVVAATPAGFTNVLNYQDFEFYRKNSSGVKVGNLIAQMSHYRRAQLRKGTATAVSVTGAPAGTRRLYPNARRI</sequence>
<gene>
    <name evidence="1" type="ORF">NUH22_06085</name>
</gene>
<dbReference type="Proteomes" id="UP001060018">
    <property type="component" value="Chromosome"/>
</dbReference>
<proteinExistence type="predicted"/>
<organism evidence="1 2">
    <name type="scientific">Glutamicibacter halophytocola</name>
    <dbReference type="NCBI Taxonomy" id="1933880"/>
    <lineage>
        <taxon>Bacteria</taxon>
        <taxon>Bacillati</taxon>
        <taxon>Actinomycetota</taxon>
        <taxon>Actinomycetes</taxon>
        <taxon>Micrococcales</taxon>
        <taxon>Micrococcaceae</taxon>
        <taxon>Glutamicibacter</taxon>
    </lineage>
</organism>
<evidence type="ECO:0000313" key="1">
    <source>
        <dbReference type="EMBL" id="UUX60179.1"/>
    </source>
</evidence>
<dbReference type="AlphaFoldDB" id="A0AA95BSL0"/>
<reference evidence="1" key="1">
    <citation type="journal article" date="2022" name="Pest Manag. Sci.">
        <title>Glutamicibacter halophytocola-mediated host fitness of potato tuber moth on Solanaceae crops.</title>
        <authorList>
            <person name="Wang W."/>
            <person name="Xiao G."/>
            <person name="Du G."/>
            <person name="Chang L."/>
            <person name="Yang Y."/>
            <person name="Ye J."/>
            <person name="Chen B."/>
        </authorList>
    </citation>
    <scope>NUCLEOTIDE SEQUENCE</scope>
    <source>
        <strain evidence="1">S2</strain>
    </source>
</reference>